<organism evidence="1 2">
    <name type="scientific">Melia azedarach</name>
    <name type="common">Chinaberry tree</name>
    <dbReference type="NCBI Taxonomy" id="155640"/>
    <lineage>
        <taxon>Eukaryota</taxon>
        <taxon>Viridiplantae</taxon>
        <taxon>Streptophyta</taxon>
        <taxon>Embryophyta</taxon>
        <taxon>Tracheophyta</taxon>
        <taxon>Spermatophyta</taxon>
        <taxon>Magnoliopsida</taxon>
        <taxon>eudicotyledons</taxon>
        <taxon>Gunneridae</taxon>
        <taxon>Pentapetalae</taxon>
        <taxon>rosids</taxon>
        <taxon>malvids</taxon>
        <taxon>Sapindales</taxon>
        <taxon>Meliaceae</taxon>
        <taxon>Melia</taxon>
    </lineage>
</organism>
<dbReference type="Proteomes" id="UP001164539">
    <property type="component" value="Chromosome 13"/>
</dbReference>
<name>A0ACC1WUV9_MELAZ</name>
<protein>
    <submittedName>
        <fullName evidence="1">Uncharacterized protein</fullName>
    </submittedName>
</protein>
<evidence type="ECO:0000313" key="2">
    <source>
        <dbReference type="Proteomes" id="UP001164539"/>
    </source>
</evidence>
<comment type="caution">
    <text evidence="1">The sequence shown here is derived from an EMBL/GenBank/DDBJ whole genome shotgun (WGS) entry which is preliminary data.</text>
</comment>
<gene>
    <name evidence="1" type="ORF">OWV82_022751</name>
</gene>
<keyword evidence="2" id="KW-1185">Reference proteome</keyword>
<proteinExistence type="predicted"/>
<evidence type="ECO:0000313" key="1">
    <source>
        <dbReference type="EMBL" id="KAJ4702748.1"/>
    </source>
</evidence>
<reference evidence="1 2" key="1">
    <citation type="journal article" date="2023" name="Science">
        <title>Complex scaffold remodeling in plant triterpene biosynthesis.</title>
        <authorList>
            <person name="De La Pena R."/>
            <person name="Hodgson H."/>
            <person name="Liu J.C."/>
            <person name="Stephenson M.J."/>
            <person name="Martin A.C."/>
            <person name="Owen C."/>
            <person name="Harkess A."/>
            <person name="Leebens-Mack J."/>
            <person name="Jimenez L.E."/>
            <person name="Osbourn A."/>
            <person name="Sattely E.S."/>
        </authorList>
    </citation>
    <scope>NUCLEOTIDE SEQUENCE [LARGE SCALE GENOMIC DNA]</scope>
    <source>
        <strain evidence="2">cv. JPN11</strain>
        <tissue evidence="1">Leaf</tissue>
    </source>
</reference>
<sequence>MKTKKSSSSPFISHLQQHASSTSSGSGCCCGGGFSFSTTHKRPFSLNPSQPAAKKPKIIPPLPLLQEINPFLGCRVSHPSSNQPISPHPQQQNAGIECPGTPPLAPKRGFSNSMRSSAEKFSTTQCLKKITDCIKEVLGYIEDCANAQMSKKAQRSHYDDNNIVNSKIYASAFLENSDDGYDEIIVVEKKGETLTLNLKCPCGADYQTVLVVKKKETLNVNWECPCGAGYQIVLFEGICYYKIA</sequence>
<dbReference type="EMBL" id="CM051406">
    <property type="protein sequence ID" value="KAJ4702748.1"/>
    <property type="molecule type" value="Genomic_DNA"/>
</dbReference>
<accession>A0ACC1WUV9</accession>